<reference evidence="1" key="1">
    <citation type="submission" date="2021-02" db="EMBL/GenBank/DDBJ databases">
        <authorList>
            <consortium name="DOE Joint Genome Institute"/>
            <person name="Ahrendt S."/>
            <person name="Looney B.P."/>
            <person name="Miyauchi S."/>
            <person name="Morin E."/>
            <person name="Drula E."/>
            <person name="Courty P.E."/>
            <person name="Chicoki N."/>
            <person name="Fauchery L."/>
            <person name="Kohler A."/>
            <person name="Kuo A."/>
            <person name="Labutti K."/>
            <person name="Pangilinan J."/>
            <person name="Lipzen A."/>
            <person name="Riley R."/>
            <person name="Andreopoulos W."/>
            <person name="He G."/>
            <person name="Johnson J."/>
            <person name="Barry K.W."/>
            <person name="Grigoriev I.V."/>
            <person name="Nagy L."/>
            <person name="Hibbett D."/>
            <person name="Henrissat B."/>
            <person name="Matheny P.B."/>
            <person name="Labbe J."/>
            <person name="Martin F."/>
        </authorList>
    </citation>
    <scope>NUCLEOTIDE SEQUENCE</scope>
    <source>
        <strain evidence="1">EC-137</strain>
    </source>
</reference>
<accession>A0ACB8Q9S7</accession>
<dbReference type="Proteomes" id="UP000814128">
    <property type="component" value="Unassembled WGS sequence"/>
</dbReference>
<name>A0ACB8Q9S7_9AGAM</name>
<protein>
    <submittedName>
        <fullName evidence="1">Uncharacterized protein</fullName>
    </submittedName>
</protein>
<proteinExistence type="predicted"/>
<evidence type="ECO:0000313" key="2">
    <source>
        <dbReference type="Proteomes" id="UP000814128"/>
    </source>
</evidence>
<dbReference type="EMBL" id="MU273743">
    <property type="protein sequence ID" value="KAI0028558.1"/>
    <property type="molecule type" value="Genomic_DNA"/>
</dbReference>
<gene>
    <name evidence="1" type="ORF">K488DRAFT_73684</name>
</gene>
<keyword evidence="2" id="KW-1185">Reference proteome</keyword>
<evidence type="ECO:0000313" key="1">
    <source>
        <dbReference type="EMBL" id="KAI0028558.1"/>
    </source>
</evidence>
<organism evidence="1 2">
    <name type="scientific">Vararia minispora EC-137</name>
    <dbReference type="NCBI Taxonomy" id="1314806"/>
    <lineage>
        <taxon>Eukaryota</taxon>
        <taxon>Fungi</taxon>
        <taxon>Dikarya</taxon>
        <taxon>Basidiomycota</taxon>
        <taxon>Agaricomycotina</taxon>
        <taxon>Agaricomycetes</taxon>
        <taxon>Russulales</taxon>
        <taxon>Lachnocladiaceae</taxon>
        <taxon>Vararia</taxon>
    </lineage>
</organism>
<reference evidence="1" key="2">
    <citation type="journal article" date="2022" name="New Phytol.">
        <title>Evolutionary transition to the ectomycorrhizal habit in the genomes of a hyperdiverse lineage of mushroom-forming fungi.</title>
        <authorList>
            <person name="Looney B."/>
            <person name="Miyauchi S."/>
            <person name="Morin E."/>
            <person name="Drula E."/>
            <person name="Courty P.E."/>
            <person name="Kohler A."/>
            <person name="Kuo A."/>
            <person name="LaButti K."/>
            <person name="Pangilinan J."/>
            <person name="Lipzen A."/>
            <person name="Riley R."/>
            <person name="Andreopoulos W."/>
            <person name="He G."/>
            <person name="Johnson J."/>
            <person name="Nolan M."/>
            <person name="Tritt A."/>
            <person name="Barry K.W."/>
            <person name="Grigoriev I.V."/>
            <person name="Nagy L.G."/>
            <person name="Hibbett D."/>
            <person name="Henrissat B."/>
            <person name="Matheny P.B."/>
            <person name="Labbe J."/>
            <person name="Martin F.M."/>
        </authorList>
    </citation>
    <scope>NUCLEOTIDE SEQUENCE</scope>
    <source>
        <strain evidence="1">EC-137</strain>
    </source>
</reference>
<comment type="caution">
    <text evidence="1">The sequence shown here is derived from an EMBL/GenBank/DDBJ whole genome shotgun (WGS) entry which is preliminary data.</text>
</comment>
<sequence>MSHRVALVFGASGISGWAMARELLRYPTPTTFSRVIALSNRPLPCDVIILEDPRLTFVSGVNLVHSVEDVIKALREKVPSIDQITHVYWYAYAHAPTEGSQTEVNGQMLDTTLRALGETSPRLEYFLLQTGAKYYGMHLAGQITPPPIPFKEDAPRIPEPLASENIFYYRQLDIIAEHAKSATWKWNDIRPDVIVGYAPTNNPMNLALVLGVYLALYRAVHGRGAKVALPASIIGANALNSESPADYIARCAIWLSLHGDSTLNGRGFNVAVAPSRYAERWPALAGAWGLEGVSTQQDDPSPTRAFADVLNWVGEHTEEWGTLEREHGLRPGVLEATSFDFLFVMSIPLDRILDTSAIKEAGFTEEGEPMVTYCRKVWALFADAKVLPPL</sequence>